<evidence type="ECO:0000313" key="3">
    <source>
        <dbReference type="Proteomes" id="UP000470771"/>
    </source>
</evidence>
<sequence>MPKHLYISAQKDGRRFAISDIHGCNKTFEALLTKIDLQPKDQLFLLGDFVNRGNDSIGVIKTILNLQEAGYQVYCLRGNHEQMILDVLRRWPLQLKAFLKKYGSADLLNKEGRLRSKVFDFLQECLYYIELDDYYLVHAGFDFKAEKPLKSFSKMLSIRKYTPDYEKINFKKIVHGHYRHSLSYIERQVLENKMVLPIDNGCSSKKIKDQGNLICLNLDTLEITTQRNIESSTKALFK</sequence>
<evidence type="ECO:0000259" key="1">
    <source>
        <dbReference type="Pfam" id="PF00149"/>
    </source>
</evidence>
<dbReference type="CDD" id="cd00144">
    <property type="entry name" value="MPP_PPP_family"/>
    <property type="match status" value="1"/>
</dbReference>
<dbReference type="InterPro" id="IPR029052">
    <property type="entry name" value="Metallo-depent_PP-like"/>
</dbReference>
<dbReference type="InterPro" id="IPR004843">
    <property type="entry name" value="Calcineurin-like_PHP"/>
</dbReference>
<keyword evidence="3" id="KW-1185">Reference proteome</keyword>
<dbReference type="SUPFAM" id="SSF56300">
    <property type="entry name" value="Metallo-dependent phosphatases"/>
    <property type="match status" value="1"/>
</dbReference>
<dbReference type="GO" id="GO:0016791">
    <property type="term" value="F:phosphatase activity"/>
    <property type="evidence" value="ECO:0007669"/>
    <property type="project" value="TreeGrafter"/>
</dbReference>
<accession>A0A6N9NN84</accession>
<comment type="caution">
    <text evidence="2">The sequence shown here is derived from an EMBL/GenBank/DDBJ whole genome shotgun (WGS) entry which is preliminary data.</text>
</comment>
<feature type="domain" description="Calcineurin-like phosphoesterase" evidence="1">
    <location>
        <begin position="17"/>
        <end position="181"/>
    </location>
</feature>
<dbReference type="Pfam" id="PF00149">
    <property type="entry name" value="Metallophos"/>
    <property type="match status" value="1"/>
</dbReference>
<gene>
    <name evidence="2" type="ORF">GQN54_11245</name>
</gene>
<proteinExistence type="predicted"/>
<dbReference type="GO" id="GO:0005737">
    <property type="term" value="C:cytoplasm"/>
    <property type="evidence" value="ECO:0007669"/>
    <property type="project" value="TreeGrafter"/>
</dbReference>
<dbReference type="PANTHER" id="PTHR42850">
    <property type="entry name" value="METALLOPHOSPHOESTERASE"/>
    <property type="match status" value="1"/>
</dbReference>
<dbReference type="Gene3D" id="3.60.21.10">
    <property type="match status" value="1"/>
</dbReference>
<protein>
    <submittedName>
        <fullName evidence="2">Serine/threonine protein phosphatase</fullName>
    </submittedName>
</protein>
<dbReference type="Proteomes" id="UP000470771">
    <property type="component" value="Unassembled WGS sequence"/>
</dbReference>
<organism evidence="2 3">
    <name type="scientific">Acidiluteibacter ferrifornacis</name>
    <dbReference type="NCBI Taxonomy" id="2692424"/>
    <lineage>
        <taxon>Bacteria</taxon>
        <taxon>Pseudomonadati</taxon>
        <taxon>Bacteroidota</taxon>
        <taxon>Flavobacteriia</taxon>
        <taxon>Flavobacteriales</taxon>
        <taxon>Cryomorphaceae</taxon>
        <taxon>Acidiluteibacter</taxon>
    </lineage>
</organism>
<reference evidence="2 3" key="1">
    <citation type="submission" date="2019-12" db="EMBL/GenBank/DDBJ databases">
        <authorList>
            <person name="Zhao J."/>
        </authorList>
    </citation>
    <scope>NUCLEOTIDE SEQUENCE [LARGE SCALE GENOMIC DNA]</scope>
    <source>
        <strain evidence="2 3">S-15</strain>
    </source>
</reference>
<name>A0A6N9NN84_9FLAO</name>
<dbReference type="PANTHER" id="PTHR42850:SF4">
    <property type="entry name" value="ZINC-DEPENDENT ENDOPOLYPHOSPHATASE"/>
    <property type="match status" value="1"/>
</dbReference>
<evidence type="ECO:0000313" key="2">
    <source>
        <dbReference type="EMBL" id="NBG66690.1"/>
    </source>
</evidence>
<dbReference type="AlphaFoldDB" id="A0A6N9NN84"/>
<dbReference type="RefSeq" id="WP_160633639.1">
    <property type="nucleotide sequence ID" value="NZ_WWNE01000008.1"/>
</dbReference>
<dbReference type="EMBL" id="WWNE01000008">
    <property type="protein sequence ID" value="NBG66690.1"/>
    <property type="molecule type" value="Genomic_DNA"/>
</dbReference>
<dbReference type="InterPro" id="IPR050126">
    <property type="entry name" value="Ap4A_hydrolase"/>
</dbReference>